<dbReference type="CDD" id="cd05379">
    <property type="entry name" value="CAP_bacterial"/>
    <property type="match status" value="1"/>
</dbReference>
<dbReference type="InterPro" id="IPR035940">
    <property type="entry name" value="CAP_sf"/>
</dbReference>
<evidence type="ECO:0000259" key="2">
    <source>
        <dbReference type="Pfam" id="PF14504"/>
    </source>
</evidence>
<evidence type="ECO:0000313" key="4">
    <source>
        <dbReference type="Proteomes" id="UP000193006"/>
    </source>
</evidence>
<dbReference type="STRING" id="199441.BkAM31D_15445"/>
<sequence length="359" mass="41778">MKKLLFLIATLLLFAAIMLFETVYETEIQQWFTDSRIAETVDLEREEHQERAVEEVNAVVEQQEVSNQDQIIGLTVKEIKEEFGEPERIDLSAYGYDWWIYPQSNESYLQIGIENEKSVTLFLTGNLEQRNISLDYSYDQLNNQLEFKRNVSVIGGNGGKYQFELTDEDIKMRPLVNIDGNWVQFYFDIHTKRLSSVRVMTADVLVTLRPYSVSYVGEPPTRPTFTEGEWAMIEAGNARQIFDYTNIIRLRHDLEPFSWEEDVAGIAYKHSKDMSENNYFSHTSPTYGEVLDRFTREEVPFKLAGENIAAKYIDGIASVEGWLNSEGHRVNLLHEEFTHLGVGVFQDYYTQNFMTPWQM</sequence>
<dbReference type="SUPFAM" id="SSF55797">
    <property type="entry name" value="PR-1-like"/>
    <property type="match status" value="1"/>
</dbReference>
<dbReference type="PANTHER" id="PTHR31157:SF26">
    <property type="entry name" value="SCP-LIKE EXTRACELLULAR PROTEIN"/>
    <property type="match status" value="1"/>
</dbReference>
<evidence type="ECO:0000313" key="3">
    <source>
        <dbReference type="EMBL" id="ARK31130.1"/>
    </source>
</evidence>
<keyword evidence="4" id="KW-1185">Reference proteome</keyword>
<protein>
    <submittedName>
        <fullName evidence="3">Cysteine-rich secretory protein family protein</fullName>
    </submittedName>
</protein>
<evidence type="ECO:0000259" key="1">
    <source>
        <dbReference type="Pfam" id="PF00188"/>
    </source>
</evidence>
<dbReference type="Pfam" id="PF00188">
    <property type="entry name" value="CAP"/>
    <property type="match status" value="1"/>
</dbReference>
<dbReference type="KEGG" id="bkw:BkAM31D_15445"/>
<accession>A0A1X9MF25</accession>
<dbReference type="RefSeq" id="WP_066150563.1">
    <property type="nucleotide sequence ID" value="NZ_CP020814.1"/>
</dbReference>
<dbReference type="InterPro" id="IPR014044">
    <property type="entry name" value="CAP_dom"/>
</dbReference>
<feature type="domain" description="CAP-associated" evidence="2">
    <location>
        <begin position="72"/>
        <end position="211"/>
    </location>
</feature>
<reference evidence="3 4" key="1">
    <citation type="submission" date="2017-04" db="EMBL/GenBank/DDBJ databases">
        <title>Bacillus krulwichiae AM31D Genome sequencing and assembly.</title>
        <authorList>
            <person name="Krulwich T.A."/>
            <person name="Anastor L."/>
            <person name="Ehrlich R."/>
            <person name="Ehrlich G.D."/>
            <person name="Janto B."/>
        </authorList>
    </citation>
    <scope>NUCLEOTIDE SEQUENCE [LARGE SCALE GENOMIC DNA]</scope>
    <source>
        <strain evidence="3 4">AM31D</strain>
    </source>
</reference>
<feature type="domain" description="SCP" evidence="1">
    <location>
        <begin position="243"/>
        <end position="352"/>
    </location>
</feature>
<gene>
    <name evidence="3" type="ORF">BkAM31D_15445</name>
</gene>
<proteinExistence type="predicted"/>
<organism evidence="3 4">
    <name type="scientific">Halalkalibacter krulwichiae</name>
    <dbReference type="NCBI Taxonomy" id="199441"/>
    <lineage>
        <taxon>Bacteria</taxon>
        <taxon>Bacillati</taxon>
        <taxon>Bacillota</taxon>
        <taxon>Bacilli</taxon>
        <taxon>Bacillales</taxon>
        <taxon>Bacillaceae</taxon>
        <taxon>Halalkalibacter</taxon>
    </lineage>
</organism>
<dbReference type="Pfam" id="PF14504">
    <property type="entry name" value="CAP_assoc_N"/>
    <property type="match status" value="1"/>
</dbReference>
<dbReference type="PANTHER" id="PTHR31157">
    <property type="entry name" value="SCP DOMAIN-CONTAINING PROTEIN"/>
    <property type="match status" value="1"/>
</dbReference>
<dbReference type="AlphaFoldDB" id="A0A1X9MF25"/>
<dbReference type="Proteomes" id="UP000193006">
    <property type="component" value="Chromosome"/>
</dbReference>
<dbReference type="EMBL" id="CP020814">
    <property type="protein sequence ID" value="ARK31130.1"/>
    <property type="molecule type" value="Genomic_DNA"/>
</dbReference>
<name>A0A1X9MF25_9BACI</name>
<dbReference type="InterPro" id="IPR029410">
    <property type="entry name" value="CAP_assoc"/>
</dbReference>
<dbReference type="Gene3D" id="3.40.33.10">
    <property type="entry name" value="CAP"/>
    <property type="match status" value="1"/>
</dbReference>